<dbReference type="GO" id="GO:0051539">
    <property type="term" value="F:4 iron, 4 sulfur cluster binding"/>
    <property type="evidence" value="ECO:0007669"/>
    <property type="project" value="UniProtKB-KW"/>
</dbReference>
<dbReference type="OrthoDB" id="9759982at2"/>
<keyword evidence="3" id="KW-0560">Oxidoreductase</keyword>
<evidence type="ECO:0000256" key="2">
    <source>
        <dbReference type="ARBA" id="ARBA00022723"/>
    </source>
</evidence>
<dbReference type="GO" id="GO:0016491">
    <property type="term" value="F:oxidoreductase activity"/>
    <property type="evidence" value="ECO:0007669"/>
    <property type="project" value="UniProtKB-KW"/>
</dbReference>
<evidence type="ECO:0000256" key="5">
    <source>
        <dbReference type="ARBA" id="ARBA00023014"/>
    </source>
</evidence>
<organism evidence="6 7">
    <name type="scientific">Lacrimispora celerecrescens</name>
    <dbReference type="NCBI Taxonomy" id="29354"/>
    <lineage>
        <taxon>Bacteria</taxon>
        <taxon>Bacillati</taxon>
        <taxon>Bacillota</taxon>
        <taxon>Clostridia</taxon>
        <taxon>Lachnospirales</taxon>
        <taxon>Lachnospiraceae</taxon>
        <taxon>Lacrimispora</taxon>
    </lineage>
</organism>
<reference evidence="6 7" key="1">
    <citation type="submission" date="2014-07" db="EMBL/GenBank/DDBJ databases">
        <title>Draft genome of Clostridium celerecrescens 152B isolated from sediments associated with methane hydrate from Krishna Godavari basin.</title>
        <authorList>
            <person name="Honkalas V.S."/>
            <person name="Dabir A.P."/>
            <person name="Arora P."/>
            <person name="Dhakephalkar P.K."/>
        </authorList>
    </citation>
    <scope>NUCLEOTIDE SEQUENCE [LARGE SCALE GENOMIC DNA]</scope>
    <source>
        <strain evidence="6 7">152B</strain>
    </source>
</reference>
<name>A0A084JKV5_9FIRM</name>
<keyword evidence="5" id="KW-0411">Iron-sulfur</keyword>
<dbReference type="RefSeq" id="WP_038281536.1">
    <property type="nucleotide sequence ID" value="NZ_JPME01000015.1"/>
</dbReference>
<dbReference type="InterPro" id="IPR039650">
    <property type="entry name" value="HdrA-like"/>
</dbReference>
<dbReference type="Proteomes" id="UP000028525">
    <property type="component" value="Unassembled WGS sequence"/>
</dbReference>
<keyword evidence="1" id="KW-0004">4Fe-4S</keyword>
<keyword evidence="7" id="KW-1185">Reference proteome</keyword>
<protein>
    <submittedName>
        <fullName evidence="6">FAD-dependent oxidoreductase</fullName>
    </submittedName>
</protein>
<evidence type="ECO:0000256" key="1">
    <source>
        <dbReference type="ARBA" id="ARBA00022485"/>
    </source>
</evidence>
<dbReference type="Pfam" id="PF12831">
    <property type="entry name" value="FAD_oxidored"/>
    <property type="match status" value="1"/>
</dbReference>
<keyword evidence="2" id="KW-0479">Metal-binding</keyword>
<dbReference type="AlphaFoldDB" id="A0A084JKV5"/>
<dbReference type="Gene3D" id="3.50.50.60">
    <property type="entry name" value="FAD/NAD(P)-binding domain"/>
    <property type="match status" value="1"/>
</dbReference>
<accession>A0A084JKV5</accession>
<evidence type="ECO:0000313" key="6">
    <source>
        <dbReference type="EMBL" id="KEZ89589.1"/>
    </source>
</evidence>
<evidence type="ECO:0000256" key="3">
    <source>
        <dbReference type="ARBA" id="ARBA00023002"/>
    </source>
</evidence>
<dbReference type="PANTHER" id="PTHR43498">
    <property type="entry name" value="FERREDOXIN:COB-COM HETERODISULFIDE REDUCTASE SUBUNIT A"/>
    <property type="match status" value="1"/>
</dbReference>
<comment type="caution">
    <text evidence="6">The sequence shown here is derived from an EMBL/GenBank/DDBJ whole genome shotgun (WGS) entry which is preliminary data.</text>
</comment>
<proteinExistence type="predicted"/>
<evidence type="ECO:0000256" key="4">
    <source>
        <dbReference type="ARBA" id="ARBA00023004"/>
    </source>
</evidence>
<keyword evidence="4" id="KW-0408">Iron</keyword>
<dbReference type="GO" id="GO:0046872">
    <property type="term" value="F:metal ion binding"/>
    <property type="evidence" value="ECO:0007669"/>
    <property type="project" value="UniProtKB-KW"/>
</dbReference>
<dbReference type="InterPro" id="IPR036188">
    <property type="entry name" value="FAD/NAD-bd_sf"/>
</dbReference>
<dbReference type="EMBL" id="JPME01000015">
    <property type="protein sequence ID" value="KEZ89589.1"/>
    <property type="molecule type" value="Genomic_DNA"/>
</dbReference>
<gene>
    <name evidence="6" type="ORF">IO98_12875</name>
</gene>
<dbReference type="SUPFAM" id="SSF51905">
    <property type="entry name" value="FAD/NAD(P)-binding domain"/>
    <property type="match status" value="1"/>
</dbReference>
<dbReference type="PANTHER" id="PTHR43498:SF1">
    <property type="entry name" value="COB--COM HETERODISULFIDE REDUCTASE IRON-SULFUR SUBUNIT A"/>
    <property type="match status" value="1"/>
</dbReference>
<dbReference type="STRING" id="29354.IO98_12875"/>
<sequence length="586" mass="64962">MNTYHYDFVVVGGGMSGICAAIAAARGGAKTALIHDRPVLGGNASSEIRMHICGADHHMSVSNARETGIIEEILLENKRRNPEMVYPIFDSVLWEKVHYQENLTLYLNTHMTEVLCDGDRIEAVSALQMTTEKTFRIFGTLFLDATGDGVLGAKAGAEYRIGRESSSQYGETLAPEKEDPYTMGNSLMFKARDMGHEVPFIKPFWANTYTEEQLRLRDHSDVTSGYWWIELGGGERDVISHGEELRDDLLKAVFGVWDHIKNGGEHGAERMELEWVGFLPGKRESRRLIGDYVLTEKDCLQSTRFEDAVAYGGWPMDIHTVEGFLNENDDPTVWNQVNGIYSIPYRCLYSKNISNLFLGGRAISCSHVAFSSTRVMGTCAVVGQAVGTAASMAVKRNLGPREILDCVGELQQELLKDDCYIPYAANQDPDDIARQAVVTATHHIPGCEPEKTVNGVARTVDEVSNCWRAAIEDRPSLLLSLPGKTPIREIRLVLDSNLSREITPSINQGVLSRQKSGPPSELLKEYEVDILLEGEVVEHIAAQSHGQRLQQLFIDGTVGDAIRISPISTYGSKEAGIFEVRIYSCK</sequence>
<evidence type="ECO:0000313" key="7">
    <source>
        <dbReference type="Proteomes" id="UP000028525"/>
    </source>
</evidence>